<gene>
    <name evidence="1" type="ORF">EVAR_95786_1</name>
</gene>
<reference evidence="1 2" key="1">
    <citation type="journal article" date="2019" name="Commun. Biol.">
        <title>The bagworm genome reveals a unique fibroin gene that provides high tensile strength.</title>
        <authorList>
            <person name="Kono N."/>
            <person name="Nakamura H."/>
            <person name="Ohtoshi R."/>
            <person name="Tomita M."/>
            <person name="Numata K."/>
            <person name="Arakawa K."/>
        </authorList>
    </citation>
    <scope>NUCLEOTIDE SEQUENCE [LARGE SCALE GENOMIC DNA]</scope>
</reference>
<dbReference type="AlphaFoldDB" id="A0A4C1W4V4"/>
<comment type="caution">
    <text evidence="1">The sequence shown here is derived from an EMBL/GenBank/DDBJ whole genome shotgun (WGS) entry which is preliminary data.</text>
</comment>
<evidence type="ECO:0000313" key="1">
    <source>
        <dbReference type="EMBL" id="GBP45135.1"/>
    </source>
</evidence>
<sequence>MNSPAPRLYGLPEVHEEGTSIGGGLWLLVKMFSSPIDALHDSISLHNIVSAFVGCFSHSLHTGRCDCLHFPEAVPGWYKTGQRVDPESLTVFSYHTYSTRRYPHVYIVNKPHTQESVTGEEVLKQARSIENKTLKFGHITATENLTEEALRPNQAQALLLRDSRRGGHARAN</sequence>
<dbReference type="Proteomes" id="UP000299102">
    <property type="component" value="Unassembled WGS sequence"/>
</dbReference>
<proteinExistence type="predicted"/>
<accession>A0A4C1W4V4</accession>
<protein>
    <submittedName>
        <fullName evidence="1">Uncharacterized protein</fullName>
    </submittedName>
</protein>
<organism evidence="1 2">
    <name type="scientific">Eumeta variegata</name>
    <name type="common">Bagworm moth</name>
    <name type="synonym">Eumeta japonica</name>
    <dbReference type="NCBI Taxonomy" id="151549"/>
    <lineage>
        <taxon>Eukaryota</taxon>
        <taxon>Metazoa</taxon>
        <taxon>Ecdysozoa</taxon>
        <taxon>Arthropoda</taxon>
        <taxon>Hexapoda</taxon>
        <taxon>Insecta</taxon>
        <taxon>Pterygota</taxon>
        <taxon>Neoptera</taxon>
        <taxon>Endopterygota</taxon>
        <taxon>Lepidoptera</taxon>
        <taxon>Glossata</taxon>
        <taxon>Ditrysia</taxon>
        <taxon>Tineoidea</taxon>
        <taxon>Psychidae</taxon>
        <taxon>Oiketicinae</taxon>
        <taxon>Eumeta</taxon>
    </lineage>
</organism>
<evidence type="ECO:0000313" key="2">
    <source>
        <dbReference type="Proteomes" id="UP000299102"/>
    </source>
</evidence>
<name>A0A4C1W4V4_EUMVA</name>
<dbReference type="EMBL" id="BGZK01000465">
    <property type="protein sequence ID" value="GBP45135.1"/>
    <property type="molecule type" value="Genomic_DNA"/>
</dbReference>
<keyword evidence="2" id="KW-1185">Reference proteome</keyword>